<dbReference type="RefSeq" id="WP_113872712.1">
    <property type="nucleotide sequence ID" value="NZ_QNRF01000001.1"/>
</dbReference>
<feature type="coiled-coil region" evidence="1">
    <location>
        <begin position="692"/>
        <end position="756"/>
    </location>
</feature>
<dbReference type="InterPro" id="IPR052894">
    <property type="entry name" value="AsmA-related"/>
</dbReference>
<dbReference type="Pfam" id="PF05170">
    <property type="entry name" value="AsmA"/>
    <property type="match status" value="1"/>
</dbReference>
<dbReference type="PANTHER" id="PTHR30441:SF4">
    <property type="entry name" value="PROTEIN ASMA"/>
    <property type="match status" value="1"/>
</dbReference>
<feature type="compositionally biased region" description="Low complexity" evidence="2">
    <location>
        <begin position="149"/>
        <end position="160"/>
    </location>
</feature>
<name>A0A366D8L7_9GAMM</name>
<feature type="region of interest" description="Disordered" evidence="2">
    <location>
        <begin position="122"/>
        <end position="160"/>
    </location>
</feature>
<evidence type="ECO:0000256" key="1">
    <source>
        <dbReference type="SAM" id="Coils"/>
    </source>
</evidence>
<dbReference type="GO" id="GO:0005886">
    <property type="term" value="C:plasma membrane"/>
    <property type="evidence" value="ECO:0007669"/>
    <property type="project" value="TreeGrafter"/>
</dbReference>
<evidence type="ECO:0000259" key="3">
    <source>
        <dbReference type="Pfam" id="PF05170"/>
    </source>
</evidence>
<feature type="domain" description="AsmA" evidence="3">
    <location>
        <begin position="7"/>
        <end position="611"/>
    </location>
</feature>
<organism evidence="4 5">
    <name type="scientific">Marinomonas aquiplantarum</name>
    <dbReference type="NCBI Taxonomy" id="491951"/>
    <lineage>
        <taxon>Bacteria</taxon>
        <taxon>Pseudomonadati</taxon>
        <taxon>Pseudomonadota</taxon>
        <taxon>Gammaproteobacteria</taxon>
        <taxon>Oceanospirillales</taxon>
        <taxon>Oceanospirillaceae</taxon>
        <taxon>Marinomonas</taxon>
    </lineage>
</organism>
<evidence type="ECO:0000313" key="5">
    <source>
        <dbReference type="Proteomes" id="UP000252086"/>
    </source>
</evidence>
<gene>
    <name evidence="4" type="ORF">DFP76_10178</name>
</gene>
<dbReference type="Proteomes" id="UP000252086">
    <property type="component" value="Unassembled WGS sequence"/>
</dbReference>
<reference evidence="4 5" key="1">
    <citation type="submission" date="2018-06" db="EMBL/GenBank/DDBJ databases">
        <title>Genomic Encyclopedia of Type Strains, Phase III (KMG-III): the genomes of soil and plant-associated and newly described type strains.</title>
        <authorList>
            <person name="Whitman W."/>
        </authorList>
    </citation>
    <scope>NUCLEOTIDE SEQUENCE [LARGE SCALE GENOMIC DNA]</scope>
    <source>
        <strain evidence="4 5">CECT 7732</strain>
    </source>
</reference>
<dbReference type="OrthoDB" id="9766390at2"/>
<dbReference type="AlphaFoldDB" id="A0A366D8L7"/>
<evidence type="ECO:0000256" key="2">
    <source>
        <dbReference type="SAM" id="MobiDB-lite"/>
    </source>
</evidence>
<dbReference type="EMBL" id="QNRF01000001">
    <property type="protein sequence ID" value="RBO85804.1"/>
    <property type="molecule type" value="Genomic_DNA"/>
</dbReference>
<proteinExistence type="predicted"/>
<keyword evidence="1" id="KW-0175">Coiled coil</keyword>
<comment type="caution">
    <text evidence="4">The sequence shown here is derived from an EMBL/GenBank/DDBJ whole genome shotgun (WGS) entry which is preliminary data.</text>
</comment>
<dbReference type="InterPro" id="IPR007844">
    <property type="entry name" value="AsmA"/>
</dbReference>
<protein>
    <submittedName>
        <fullName evidence="4">AsmA protein</fullName>
    </submittedName>
</protein>
<dbReference type="GO" id="GO:0090313">
    <property type="term" value="P:regulation of protein targeting to membrane"/>
    <property type="evidence" value="ECO:0007669"/>
    <property type="project" value="TreeGrafter"/>
</dbReference>
<feature type="compositionally biased region" description="Polar residues" evidence="2">
    <location>
        <begin position="122"/>
        <end position="131"/>
    </location>
</feature>
<accession>A0A366D8L7</accession>
<sequence>MVWFKRFIYFVLILLALIGLALAYVGLFVNPNDFKDELKQVAMEKANVRLRLEGDISWSFFPWLGLELENIGVAIGSDAEIVQFDRAEFGLAIMPLLEQTIQVDKVNLVNLKAHLHKNAQGEGNWQLQLPPSSKADANTAAVKGSSNVSSSAEETAQSSQMKIPDIHLEELRIENAQIVYRDEQTQQRIEADLDIQLQDVQWDQAWPMVMEASVTQSDLQGNQPLKMEASVNSQLTVFPERESLLLDALVVQAKVSGESIPASPLEAKLSAVSVAMDLPQENLLIDGLALSSMGLNLDAKIQAFEVLSNPQFAATLSVGTFNPRTLLNALQVPLPDMADATALTKASANVALEGSLDEVTIQPISIALDDTKIEANAVLSLAPLRWDVSIAGANLDLDRYLPEPVDTEVEAVTTNTAESPQAQANTAATDLIPVELIRGLNGHVGLIFDDIKVKNLTIDQLALDTTQSNGVVSIAPLQASLYQGKVSSQLRLDVRGNTPKIEVVPSVSGVQVQPLLTDFMAMDKIAGETFLSGDLTSQGNSVDALMSSIQGDLLVEMKQGALVGANLTKSVCEGIASIRKETLNASQFGDDTPFETMRFPAHIVDGQISTPGLTMSSAGLQVTGDGTISLPTQSLNYQVNVGITGSQLDDACQVNETVSQLTFPVVCKGAFSDDPAGLCRPDLAGFGTLFTNLAKQEAAQKLAQEKAKLKAELKQKEADLKAELQAKREAEEARLKAELEAKREAEEERLKEKLKDKLKSLF</sequence>
<keyword evidence="5" id="KW-1185">Reference proteome</keyword>
<evidence type="ECO:0000313" key="4">
    <source>
        <dbReference type="EMBL" id="RBO85804.1"/>
    </source>
</evidence>
<dbReference type="PANTHER" id="PTHR30441">
    <property type="entry name" value="DUF748 DOMAIN-CONTAINING PROTEIN"/>
    <property type="match status" value="1"/>
</dbReference>